<dbReference type="InterPro" id="IPR039279">
    <property type="entry name" value="QRT3-like"/>
</dbReference>
<dbReference type="OrthoDB" id="1046782at2759"/>
<keyword evidence="3" id="KW-0456">Lyase</keyword>
<feature type="domain" description="Rhamnogalacturonase A/B/Epimerase-like pectate lyase" evidence="2">
    <location>
        <begin position="71"/>
        <end position="306"/>
    </location>
</feature>
<organism evidence="3 4">
    <name type="scientific">Stachybotrys elegans</name>
    <dbReference type="NCBI Taxonomy" id="80388"/>
    <lineage>
        <taxon>Eukaryota</taxon>
        <taxon>Fungi</taxon>
        <taxon>Dikarya</taxon>
        <taxon>Ascomycota</taxon>
        <taxon>Pezizomycotina</taxon>
        <taxon>Sordariomycetes</taxon>
        <taxon>Hypocreomycetidae</taxon>
        <taxon>Hypocreales</taxon>
        <taxon>Stachybotryaceae</taxon>
        <taxon>Stachybotrys</taxon>
    </lineage>
</organism>
<evidence type="ECO:0000259" key="2">
    <source>
        <dbReference type="Pfam" id="PF12708"/>
    </source>
</evidence>
<dbReference type="EMBL" id="JAGPNK010000038">
    <property type="protein sequence ID" value="KAH7303156.1"/>
    <property type="molecule type" value="Genomic_DNA"/>
</dbReference>
<dbReference type="PANTHER" id="PTHR33928:SF2">
    <property type="entry name" value="PECTATE LYASE SUPERFAMILY PROTEIN DOMAIN-CONTAINING PROTEIN-RELATED"/>
    <property type="match status" value="1"/>
</dbReference>
<dbReference type="InterPro" id="IPR024535">
    <property type="entry name" value="RHGA/B-epi-like_pectate_lyase"/>
</dbReference>
<dbReference type="Gene3D" id="2.160.20.10">
    <property type="entry name" value="Single-stranded right-handed beta-helix, Pectin lyase-like"/>
    <property type="match status" value="2"/>
</dbReference>
<protein>
    <submittedName>
        <fullName evidence="3">Pectate lyase superfamily protein-domain-containing protein</fullName>
    </submittedName>
</protein>
<evidence type="ECO:0000313" key="4">
    <source>
        <dbReference type="Proteomes" id="UP000813444"/>
    </source>
</evidence>
<dbReference type="SUPFAM" id="SSF51126">
    <property type="entry name" value="Pectin lyase-like"/>
    <property type="match status" value="2"/>
</dbReference>
<evidence type="ECO:0000256" key="1">
    <source>
        <dbReference type="SAM" id="MobiDB-lite"/>
    </source>
</evidence>
<reference evidence="3" key="1">
    <citation type="journal article" date="2021" name="Nat. Commun.">
        <title>Genetic determinants of endophytism in the Arabidopsis root mycobiome.</title>
        <authorList>
            <person name="Mesny F."/>
            <person name="Miyauchi S."/>
            <person name="Thiergart T."/>
            <person name="Pickel B."/>
            <person name="Atanasova L."/>
            <person name="Karlsson M."/>
            <person name="Huettel B."/>
            <person name="Barry K.W."/>
            <person name="Haridas S."/>
            <person name="Chen C."/>
            <person name="Bauer D."/>
            <person name="Andreopoulos W."/>
            <person name="Pangilinan J."/>
            <person name="LaButti K."/>
            <person name="Riley R."/>
            <person name="Lipzen A."/>
            <person name="Clum A."/>
            <person name="Drula E."/>
            <person name="Henrissat B."/>
            <person name="Kohler A."/>
            <person name="Grigoriev I.V."/>
            <person name="Martin F.M."/>
            <person name="Hacquard S."/>
        </authorList>
    </citation>
    <scope>NUCLEOTIDE SEQUENCE</scope>
    <source>
        <strain evidence="3">MPI-CAGE-CH-0235</strain>
    </source>
</reference>
<name>A0A8K0WJ82_9HYPO</name>
<dbReference type="Pfam" id="PF12708">
    <property type="entry name" value="Pect-lyase_RHGA_epim"/>
    <property type="match status" value="1"/>
</dbReference>
<dbReference type="CDD" id="cd23668">
    <property type="entry name" value="GH55_beta13glucanase-like"/>
    <property type="match status" value="1"/>
</dbReference>
<dbReference type="GO" id="GO:0004650">
    <property type="term" value="F:polygalacturonase activity"/>
    <property type="evidence" value="ECO:0007669"/>
    <property type="project" value="InterPro"/>
</dbReference>
<dbReference type="GO" id="GO:0016829">
    <property type="term" value="F:lyase activity"/>
    <property type="evidence" value="ECO:0007669"/>
    <property type="project" value="UniProtKB-KW"/>
</dbReference>
<dbReference type="PANTHER" id="PTHR33928">
    <property type="entry name" value="POLYGALACTURONASE QRT3"/>
    <property type="match status" value="1"/>
</dbReference>
<dbReference type="InterPro" id="IPR011050">
    <property type="entry name" value="Pectin_lyase_fold/virulence"/>
</dbReference>
<feature type="non-terminal residue" evidence="3">
    <location>
        <position position="1"/>
    </location>
</feature>
<gene>
    <name evidence="3" type="ORF">B0I35DRAFT_329641</name>
</gene>
<feature type="region of interest" description="Disordered" evidence="1">
    <location>
        <begin position="1"/>
        <end position="20"/>
    </location>
</feature>
<dbReference type="AlphaFoldDB" id="A0A8K0WJ82"/>
<dbReference type="InterPro" id="IPR012334">
    <property type="entry name" value="Pectin_lyas_fold"/>
</dbReference>
<comment type="caution">
    <text evidence="3">The sequence shown here is derived from an EMBL/GenBank/DDBJ whole genome shotgun (WGS) entry which is preliminary data.</text>
</comment>
<sequence>MVDNTGNTFGVAPDGGTLEAPEVGYSEEELAMLKSGISYNMTIEERQNSGYWFGDIKHGDMPWAPSGYQLYRNVKDFGAVGDGVTDDTAAINRAASWWSEQMATERCGRWCGQTTTLGAVVYFPTGRYLISSPIVQYYFTAFIGDANQRPTIIGSPDFKGIALIDCDPYIPLGNGDNWYINQNQFFRQIKHMIFNLERMPRENVDGTESYAPTGIHWQVSQAASLQYLDFIMPLSDERGSTTAVGIFMENGSGGFLSDLYFFGGGIGFRAGSQQYTARNLRFVLSLTAISMIWDWGFTWQNIEVEATWVAIECKNIGGLHNQGAGSVTVLDSVFKSVPYPIVLRNGGPSSNLVLDNVRIENSASVVLIDGGETILPGTAGTMTIPTWALGKRYTTLESKGEMITGYIDLPMSKPRDLLDGNGRVFARPKPHYGHIGAGGFVVATDHGVSNFAEGDQSDAINRLLASNVGKPIFFPAGIYYVQKTVFIPVGSIIVGELWSQIMGTGAFFADENDPQVMVRVGNPGDAGIVEISDMMWTVKGPTRGAIMMEWNVHETTQGSAAMWDSHFRVGGAAGSELTLAECPKLTGRVNRNCMAAFLLFHVTAKSSGYFENIWVWTADHDMDVQVAGGTPTTSGSQIDVYTARGMLIESEGPCWFYGTGSEHHQMYQYQIANAKNIFMTHIQTETPYYQPTPDASEPYALGAFRGDPMFGDCDPGSKCLEAWALRVLNSRDVLIYSAGMYSFFWNYDQACLDDETCQQRLVETSYTERLWLFNVFTKGSMEVFTPRGGIPPTLQSDENQFGFTTEISAWLVLAYEGGDIG</sequence>
<accession>A0A8K0WJ82</accession>
<keyword evidence="4" id="KW-1185">Reference proteome</keyword>
<dbReference type="Proteomes" id="UP000813444">
    <property type="component" value="Unassembled WGS sequence"/>
</dbReference>
<proteinExistence type="predicted"/>
<evidence type="ECO:0000313" key="3">
    <source>
        <dbReference type="EMBL" id="KAH7303156.1"/>
    </source>
</evidence>